<evidence type="ECO:0000313" key="1">
    <source>
        <dbReference type="EMBL" id="SER67768.1"/>
    </source>
</evidence>
<accession>A0A1H9R4Z5</accession>
<evidence type="ECO:0000313" key="2">
    <source>
        <dbReference type="Proteomes" id="UP000199410"/>
    </source>
</evidence>
<gene>
    <name evidence="1" type="ORF">SAMN02787113_04339</name>
</gene>
<protein>
    <submittedName>
        <fullName evidence="1">Uncharacterized protein</fullName>
    </submittedName>
</protein>
<dbReference type="Proteomes" id="UP000199410">
    <property type="component" value="Unassembled WGS sequence"/>
</dbReference>
<dbReference type="AlphaFoldDB" id="A0A1H9R4Z5"/>
<dbReference type="EMBL" id="FOEL01000021">
    <property type="protein sequence ID" value="SER67768.1"/>
    <property type="molecule type" value="Genomic_DNA"/>
</dbReference>
<sequence length="62" mass="7188">MFSDAIKEDGTLLEFKGIPISRDEQYVVETTQFEDYNGKAKIYLNYYVNPIGKNIELNIPLQ</sequence>
<organism evidence="1 2">
    <name type="scientific">Lysinibacillus fusiformis</name>
    <dbReference type="NCBI Taxonomy" id="28031"/>
    <lineage>
        <taxon>Bacteria</taxon>
        <taxon>Bacillati</taxon>
        <taxon>Bacillota</taxon>
        <taxon>Bacilli</taxon>
        <taxon>Bacillales</taxon>
        <taxon>Bacillaceae</taxon>
        <taxon>Lysinibacillus</taxon>
    </lineage>
</organism>
<reference evidence="1 2" key="1">
    <citation type="submission" date="2016-10" db="EMBL/GenBank/DDBJ databases">
        <authorList>
            <person name="Varghese N."/>
            <person name="Submissions S."/>
        </authorList>
    </citation>
    <scope>NUCLEOTIDE SEQUENCE [LARGE SCALE GENOMIC DNA]</scope>
    <source>
        <strain evidence="1 2">TC-13</strain>
    </source>
</reference>
<proteinExistence type="predicted"/>
<name>A0A1H9R4Z5_9BACI</name>
<comment type="caution">
    <text evidence="1">The sequence shown here is derived from an EMBL/GenBank/DDBJ whole genome shotgun (WGS) entry which is preliminary data.</text>
</comment>